<name>A0A2P2NQY7_RHIMU</name>
<accession>A0A2P2NQY7</accession>
<sequence length="57" mass="6451">MAVPIRTINYPYGGFSPRLMHPPPSSILSFRHVSHLSTSSLLCRQSQYIFVTQKSKS</sequence>
<proteinExistence type="predicted"/>
<organism evidence="1">
    <name type="scientific">Rhizophora mucronata</name>
    <name type="common">Asiatic mangrove</name>
    <dbReference type="NCBI Taxonomy" id="61149"/>
    <lineage>
        <taxon>Eukaryota</taxon>
        <taxon>Viridiplantae</taxon>
        <taxon>Streptophyta</taxon>
        <taxon>Embryophyta</taxon>
        <taxon>Tracheophyta</taxon>
        <taxon>Spermatophyta</taxon>
        <taxon>Magnoliopsida</taxon>
        <taxon>eudicotyledons</taxon>
        <taxon>Gunneridae</taxon>
        <taxon>Pentapetalae</taxon>
        <taxon>rosids</taxon>
        <taxon>fabids</taxon>
        <taxon>Malpighiales</taxon>
        <taxon>Rhizophoraceae</taxon>
        <taxon>Rhizophora</taxon>
    </lineage>
</organism>
<dbReference type="AlphaFoldDB" id="A0A2P2NQY7"/>
<protein>
    <submittedName>
        <fullName evidence="1">Uncharacterized protein</fullName>
    </submittedName>
</protein>
<reference evidence="1" key="1">
    <citation type="submission" date="2018-02" db="EMBL/GenBank/DDBJ databases">
        <title>Rhizophora mucronata_Transcriptome.</title>
        <authorList>
            <person name="Meera S.P."/>
            <person name="Sreeshan A."/>
            <person name="Augustine A."/>
        </authorList>
    </citation>
    <scope>NUCLEOTIDE SEQUENCE</scope>
    <source>
        <tissue evidence="1">Leaf</tissue>
    </source>
</reference>
<dbReference type="EMBL" id="GGEC01064442">
    <property type="protein sequence ID" value="MBX44926.1"/>
    <property type="molecule type" value="Transcribed_RNA"/>
</dbReference>
<evidence type="ECO:0000313" key="1">
    <source>
        <dbReference type="EMBL" id="MBX44926.1"/>
    </source>
</evidence>